<protein>
    <recommendedName>
        <fullName evidence="2">DUF7731 domain-containing protein</fullName>
    </recommendedName>
</protein>
<dbReference type="Proteomes" id="UP001293593">
    <property type="component" value="Unassembled WGS sequence"/>
</dbReference>
<evidence type="ECO:0000313" key="3">
    <source>
        <dbReference type="EMBL" id="KAK4283416.1"/>
    </source>
</evidence>
<organism evidence="3 4">
    <name type="scientific">Acacia crassicarpa</name>
    <name type="common">northern wattle</name>
    <dbReference type="NCBI Taxonomy" id="499986"/>
    <lineage>
        <taxon>Eukaryota</taxon>
        <taxon>Viridiplantae</taxon>
        <taxon>Streptophyta</taxon>
        <taxon>Embryophyta</taxon>
        <taxon>Tracheophyta</taxon>
        <taxon>Spermatophyta</taxon>
        <taxon>Magnoliopsida</taxon>
        <taxon>eudicotyledons</taxon>
        <taxon>Gunneridae</taxon>
        <taxon>Pentapetalae</taxon>
        <taxon>rosids</taxon>
        <taxon>fabids</taxon>
        <taxon>Fabales</taxon>
        <taxon>Fabaceae</taxon>
        <taxon>Caesalpinioideae</taxon>
        <taxon>mimosoid clade</taxon>
        <taxon>Acacieae</taxon>
        <taxon>Acacia</taxon>
    </lineage>
</organism>
<feature type="chain" id="PRO_5041910145" description="DUF7731 domain-containing protein" evidence="1">
    <location>
        <begin position="25"/>
        <end position="163"/>
    </location>
</feature>
<comment type="caution">
    <text evidence="3">The sequence shown here is derived from an EMBL/GenBank/DDBJ whole genome shotgun (WGS) entry which is preliminary data.</text>
</comment>
<dbReference type="PANTHER" id="PTHR34366:SF2">
    <property type="entry name" value="OS07G0289901 PROTEIN"/>
    <property type="match status" value="1"/>
</dbReference>
<reference evidence="3" key="1">
    <citation type="submission" date="2023-10" db="EMBL/GenBank/DDBJ databases">
        <title>Chromosome-level genome of the transformable northern wattle, Acacia crassicarpa.</title>
        <authorList>
            <person name="Massaro I."/>
            <person name="Sinha N.R."/>
            <person name="Poethig S."/>
            <person name="Leichty A.R."/>
        </authorList>
    </citation>
    <scope>NUCLEOTIDE SEQUENCE</scope>
    <source>
        <strain evidence="3">Acra3RX</strain>
        <tissue evidence="3">Leaf</tissue>
    </source>
</reference>
<keyword evidence="4" id="KW-1185">Reference proteome</keyword>
<dbReference type="Pfam" id="PF24865">
    <property type="entry name" value="DUF7731"/>
    <property type="match status" value="1"/>
</dbReference>
<accession>A0AAE1TFZ4</accession>
<dbReference type="AlphaFoldDB" id="A0AAE1TFZ4"/>
<dbReference type="InterPro" id="IPR056633">
    <property type="entry name" value="DUF7731"/>
</dbReference>
<dbReference type="EMBL" id="JAWXYG010000001">
    <property type="protein sequence ID" value="KAK4283416.1"/>
    <property type="molecule type" value="Genomic_DNA"/>
</dbReference>
<name>A0AAE1TFZ4_9FABA</name>
<sequence length="163" mass="18343">MRRRILALALVYVCMWKNFGIINGDEEDPQGGADPAQIVSKALLCFNDKYVYKSCEESWRLNDEGNLKVPKDKTEEFCEGPCLSETYLVLSCIDNIFANFVFYNRATIEDIRDTVQAACGYGPERGNFDVAEHIQDEENSAEKATSQVLLGLGLIIMGRVLFL</sequence>
<feature type="domain" description="DUF7731" evidence="2">
    <location>
        <begin position="35"/>
        <end position="135"/>
    </location>
</feature>
<proteinExistence type="predicted"/>
<evidence type="ECO:0000259" key="2">
    <source>
        <dbReference type="Pfam" id="PF24865"/>
    </source>
</evidence>
<gene>
    <name evidence="3" type="ORF">QN277_000366</name>
</gene>
<feature type="signal peptide" evidence="1">
    <location>
        <begin position="1"/>
        <end position="24"/>
    </location>
</feature>
<evidence type="ECO:0000256" key="1">
    <source>
        <dbReference type="SAM" id="SignalP"/>
    </source>
</evidence>
<dbReference type="PANTHER" id="PTHR34366">
    <property type="entry name" value="OS07G0289901 PROTEIN-RELATED"/>
    <property type="match status" value="1"/>
</dbReference>
<evidence type="ECO:0000313" key="4">
    <source>
        <dbReference type="Proteomes" id="UP001293593"/>
    </source>
</evidence>
<keyword evidence="1" id="KW-0732">Signal</keyword>